<dbReference type="AlphaFoldDB" id="A0A4U5MBT7"/>
<organism evidence="2">
    <name type="scientific">Populus alba</name>
    <name type="common">White poplar</name>
    <dbReference type="NCBI Taxonomy" id="43335"/>
    <lineage>
        <taxon>Eukaryota</taxon>
        <taxon>Viridiplantae</taxon>
        <taxon>Streptophyta</taxon>
        <taxon>Embryophyta</taxon>
        <taxon>Tracheophyta</taxon>
        <taxon>Spermatophyta</taxon>
        <taxon>Magnoliopsida</taxon>
        <taxon>eudicotyledons</taxon>
        <taxon>Gunneridae</taxon>
        <taxon>Pentapetalae</taxon>
        <taxon>rosids</taxon>
        <taxon>fabids</taxon>
        <taxon>Malpighiales</taxon>
        <taxon>Salicaceae</taxon>
        <taxon>Saliceae</taxon>
        <taxon>Populus</taxon>
    </lineage>
</organism>
<protein>
    <submittedName>
        <fullName evidence="2">Uncharacterized protein</fullName>
    </submittedName>
</protein>
<reference evidence="2" key="1">
    <citation type="submission" date="2018-10" db="EMBL/GenBank/DDBJ databases">
        <title>Population genomic analysis revealed the cold adaptation of white poplar.</title>
        <authorList>
            <person name="Liu Y.-J."/>
        </authorList>
    </citation>
    <scope>NUCLEOTIDE SEQUENCE [LARGE SCALE GENOMIC DNA]</scope>
    <source>
        <strain evidence="2">PAL-ZL1</strain>
    </source>
</reference>
<proteinExistence type="predicted"/>
<comment type="caution">
    <text evidence="2">The sequence shown here is derived from an EMBL/GenBank/DDBJ whole genome shotgun (WGS) entry which is preliminary data.</text>
</comment>
<evidence type="ECO:0000313" key="2">
    <source>
        <dbReference type="EMBL" id="TKR66554.1"/>
    </source>
</evidence>
<accession>A0A4U5MBT7</accession>
<feature type="region of interest" description="Disordered" evidence="1">
    <location>
        <begin position="1"/>
        <end position="29"/>
    </location>
</feature>
<evidence type="ECO:0000256" key="1">
    <source>
        <dbReference type="SAM" id="MobiDB-lite"/>
    </source>
</evidence>
<dbReference type="EMBL" id="RCHU01001202">
    <property type="protein sequence ID" value="TKR66554.1"/>
    <property type="molecule type" value="Genomic_DNA"/>
</dbReference>
<dbReference type="STRING" id="43335.A0A4U5MBT7"/>
<sequence length="246" mass="27801">MEGKSYSAPTKKDLEQENGENENSEDGLQPMENAATKDLIEEVSDLHLERCMRIVPHDQKSGAFFFHCCRACSKDQNQNQNQNQRNQISVDNVCLVSFACGFLLITLQAFEKGIVLEKRSCSLTEAPEVFRGDPRPDNTKKLSVETACLQLKIIKTKQNDRNLLNGNNMADSFEKQQPVGAKEEETDARLLRLVAWLIGARAVCKKEEGTSVVFIATYSDEWTHQKNQKPVNFFPVEENFPEGSIK</sequence>
<feature type="compositionally biased region" description="Acidic residues" evidence="1">
    <location>
        <begin position="16"/>
        <end position="25"/>
    </location>
</feature>
<gene>
    <name evidence="2" type="ORF">D5086_0000310300</name>
</gene>
<name>A0A4U5MBT7_POPAL</name>